<name>A0A098VR62_9MICR</name>
<evidence type="ECO:0000313" key="2">
    <source>
        <dbReference type="Proteomes" id="UP000029725"/>
    </source>
</evidence>
<reference evidence="1 2" key="1">
    <citation type="submission" date="2014-04" db="EMBL/GenBank/DDBJ databases">
        <title>A new species of microsporidia sheds light on the evolution of extreme parasitism.</title>
        <authorList>
            <person name="Haag K.L."/>
            <person name="James T.Y."/>
            <person name="Larsson R."/>
            <person name="Schaer T.M."/>
            <person name="Refardt D."/>
            <person name="Pombert J.-F."/>
            <person name="Ebert D."/>
        </authorList>
    </citation>
    <scope>NUCLEOTIDE SEQUENCE [LARGE SCALE GENOMIC DNA]</scope>
    <source>
        <strain evidence="1 2">UGP3</strain>
        <tissue evidence="1">Spores</tissue>
    </source>
</reference>
<evidence type="ECO:0000313" key="1">
    <source>
        <dbReference type="EMBL" id="KGG51517.1"/>
    </source>
</evidence>
<keyword evidence="2" id="KW-1185">Reference proteome</keyword>
<proteinExistence type="predicted"/>
<organism evidence="1 2">
    <name type="scientific">Mitosporidium daphniae</name>
    <dbReference type="NCBI Taxonomy" id="1485682"/>
    <lineage>
        <taxon>Eukaryota</taxon>
        <taxon>Fungi</taxon>
        <taxon>Fungi incertae sedis</taxon>
        <taxon>Microsporidia</taxon>
        <taxon>Mitosporidium</taxon>
    </lineage>
</organism>
<comment type="caution">
    <text evidence="1">The sequence shown here is derived from an EMBL/GenBank/DDBJ whole genome shotgun (WGS) entry which is preliminary data.</text>
</comment>
<dbReference type="EMBL" id="JMKJ01000255">
    <property type="protein sequence ID" value="KGG51517.1"/>
    <property type="molecule type" value="Genomic_DNA"/>
</dbReference>
<accession>A0A098VR62</accession>
<gene>
    <name evidence="1" type="ORF">DI09_32p20</name>
</gene>
<dbReference type="Proteomes" id="UP000029725">
    <property type="component" value="Unassembled WGS sequence"/>
</dbReference>
<protein>
    <submittedName>
        <fullName evidence="1">Uncharacterized protein</fullName>
    </submittedName>
</protein>
<dbReference type="HOGENOM" id="CLU_801897_0_0_1"/>
<dbReference type="VEuPathDB" id="MicrosporidiaDB:DI09_32p20"/>
<dbReference type="RefSeq" id="XP_013237969.1">
    <property type="nucleotide sequence ID" value="XM_013382515.1"/>
</dbReference>
<dbReference type="GeneID" id="25259585"/>
<dbReference type="AlphaFoldDB" id="A0A098VR62"/>
<sequence length="346" mass="38274">MRLNLQKKKIGIIAAVSLSAMFTNVMANPCIPQKYAPYPAKSDCVQDFYNKGEPYNQLNLNPNPNPNRYPYNNGGVSGNGCNTCKQSNTDTSSFPPYSQEVEYVNNNTDNTPLCHPKLENIVSNTDKQFTKKSPIDTGIVIERYKDACESSKFEGKVDFGDKDTYNSYYPYGTGKNPRSQNNLQTGFVSACNDNSFQMKPELNKETLGIKPQDGTNNPGCLQFFNSPINTIPTNGNNNGGKVTPNYFQTPNQDSNGNFSKGTKCYNSRQGNGKTSGKQIDGSISLSDSSEICSLCAEKRYVPPPFIPTGMFTHVNETTEALIAFSSHENCYEQRPPSKFTLVCDKK</sequence>